<accession>A0A813N0Y4</accession>
<keyword evidence="4" id="KW-1185">Reference proteome</keyword>
<proteinExistence type="predicted"/>
<evidence type="ECO:0000313" key="5">
    <source>
        <dbReference type="Proteomes" id="UP000663852"/>
    </source>
</evidence>
<sequence>MSSTNETHVRTEGDGQSEPQHHIPPLTPVTFEARELWEDYRNAIEAKAQKHFSMPATFQMVPLRMSVLDIEGTKTYFFKARVPNNKFVNVRLRLSGHAEPRDNQVAVESRASGGLDEEITKIF</sequence>
<reference evidence="2" key="1">
    <citation type="submission" date="2021-02" db="EMBL/GenBank/DDBJ databases">
        <authorList>
            <person name="Nowell W R."/>
        </authorList>
    </citation>
    <scope>NUCLEOTIDE SEQUENCE</scope>
</reference>
<evidence type="ECO:0000313" key="2">
    <source>
        <dbReference type="EMBL" id="CAF0729376.1"/>
    </source>
</evidence>
<dbReference type="EMBL" id="CAJNOJ010000002">
    <property type="protein sequence ID" value="CAF0729376.1"/>
    <property type="molecule type" value="Genomic_DNA"/>
</dbReference>
<name>A0A813N0Y4_ADIRI</name>
<feature type="region of interest" description="Disordered" evidence="1">
    <location>
        <begin position="1"/>
        <end position="28"/>
    </location>
</feature>
<evidence type="ECO:0000313" key="4">
    <source>
        <dbReference type="Proteomes" id="UP000663828"/>
    </source>
</evidence>
<dbReference type="AlphaFoldDB" id="A0A813N0Y4"/>
<organism evidence="2 5">
    <name type="scientific">Adineta ricciae</name>
    <name type="common">Rotifer</name>
    <dbReference type="NCBI Taxonomy" id="249248"/>
    <lineage>
        <taxon>Eukaryota</taxon>
        <taxon>Metazoa</taxon>
        <taxon>Spiralia</taxon>
        <taxon>Gnathifera</taxon>
        <taxon>Rotifera</taxon>
        <taxon>Eurotatoria</taxon>
        <taxon>Bdelloidea</taxon>
        <taxon>Adinetida</taxon>
        <taxon>Adinetidae</taxon>
        <taxon>Adineta</taxon>
    </lineage>
</organism>
<gene>
    <name evidence="2" type="ORF">EDS130_LOCUS986</name>
    <name evidence="3" type="ORF">XAT740_LOCUS9596</name>
</gene>
<comment type="caution">
    <text evidence="2">The sequence shown here is derived from an EMBL/GenBank/DDBJ whole genome shotgun (WGS) entry which is preliminary data.</text>
</comment>
<evidence type="ECO:0000313" key="3">
    <source>
        <dbReference type="EMBL" id="CAF0931319.1"/>
    </source>
</evidence>
<dbReference type="EMBL" id="CAJNOR010000497">
    <property type="protein sequence ID" value="CAF0931319.1"/>
    <property type="molecule type" value="Genomic_DNA"/>
</dbReference>
<evidence type="ECO:0000256" key="1">
    <source>
        <dbReference type="SAM" id="MobiDB-lite"/>
    </source>
</evidence>
<protein>
    <submittedName>
        <fullName evidence="2">Uncharacterized protein</fullName>
    </submittedName>
</protein>
<dbReference type="Proteomes" id="UP000663852">
    <property type="component" value="Unassembled WGS sequence"/>
</dbReference>
<dbReference type="Proteomes" id="UP000663828">
    <property type="component" value="Unassembled WGS sequence"/>
</dbReference>
<dbReference type="OrthoDB" id="9974419at2759"/>